<dbReference type="WBParaSite" id="ALUE_0002217201-mRNA-1">
    <property type="protein sequence ID" value="ALUE_0002217201-mRNA-1"/>
    <property type="gene ID" value="ALUE_0002217201"/>
</dbReference>
<dbReference type="AlphaFoldDB" id="A0A0M3ITU4"/>
<organism evidence="1 2">
    <name type="scientific">Ascaris lumbricoides</name>
    <name type="common">Giant roundworm</name>
    <dbReference type="NCBI Taxonomy" id="6252"/>
    <lineage>
        <taxon>Eukaryota</taxon>
        <taxon>Metazoa</taxon>
        <taxon>Ecdysozoa</taxon>
        <taxon>Nematoda</taxon>
        <taxon>Chromadorea</taxon>
        <taxon>Rhabditida</taxon>
        <taxon>Spirurina</taxon>
        <taxon>Ascaridomorpha</taxon>
        <taxon>Ascaridoidea</taxon>
        <taxon>Ascarididae</taxon>
        <taxon>Ascaris</taxon>
    </lineage>
</organism>
<accession>A0A0M3ITU4</accession>
<keyword evidence="1" id="KW-1185">Reference proteome</keyword>
<dbReference type="Proteomes" id="UP000036681">
    <property type="component" value="Unplaced"/>
</dbReference>
<evidence type="ECO:0000313" key="1">
    <source>
        <dbReference type="Proteomes" id="UP000036681"/>
    </source>
</evidence>
<reference evidence="2" key="1">
    <citation type="submission" date="2017-02" db="UniProtKB">
        <authorList>
            <consortium name="WormBaseParasite"/>
        </authorList>
    </citation>
    <scope>IDENTIFICATION</scope>
</reference>
<protein>
    <submittedName>
        <fullName evidence="2">Uncharacterized protein</fullName>
    </submittedName>
</protein>
<proteinExistence type="predicted"/>
<evidence type="ECO:0000313" key="2">
    <source>
        <dbReference type="WBParaSite" id="ALUE_0002217201-mRNA-1"/>
    </source>
</evidence>
<name>A0A0M3ITU4_ASCLU</name>
<sequence>MKTIPAIYRRNLQIRDKTILTCQRASPPEFVGARLTDVPLNKLDCAISLISNSASRNAILPIVVFLCGKLMTRISTLSNF</sequence>